<reference evidence="5 6" key="1">
    <citation type="journal article" date="2017" name="Genome Biol. Evol.">
        <title>Phytophthora megakarya and P. palmivora, closely related causal agents of cacao black pod rot, underwent increases in genome sizes and gene numbers by different mechanisms.</title>
        <authorList>
            <person name="Ali S.S."/>
            <person name="Shao J."/>
            <person name="Lary D.J."/>
            <person name="Kronmiller B."/>
            <person name="Shen D."/>
            <person name="Strem M.D."/>
            <person name="Amoako-Attah I."/>
            <person name="Akrofi A.Y."/>
            <person name="Begoude B.A."/>
            <person name="Ten Hoopen G.M."/>
            <person name="Coulibaly K."/>
            <person name="Kebe B.I."/>
            <person name="Melnick R.L."/>
            <person name="Guiltinan M.J."/>
            <person name="Tyler B.M."/>
            <person name="Meinhardt L.W."/>
            <person name="Bailey B.A."/>
        </authorList>
    </citation>
    <scope>NUCLEOTIDE SEQUENCE [LARGE SCALE GENOMIC DNA]</scope>
    <source>
        <strain evidence="6">sbr112.9</strain>
    </source>
</reference>
<dbReference type="InterPro" id="IPR001245">
    <property type="entry name" value="Ser-Thr/Tyr_kinase_cat_dom"/>
</dbReference>
<keyword evidence="5" id="KW-0808">Transferase</keyword>
<feature type="compositionally biased region" description="Low complexity" evidence="3">
    <location>
        <begin position="284"/>
        <end position="295"/>
    </location>
</feature>
<dbReference type="PROSITE" id="PS50011">
    <property type="entry name" value="PROTEIN_KINASE_DOM"/>
    <property type="match status" value="1"/>
</dbReference>
<sequence>MEFLAPWNGLTIERREIGLDKDKESLLAQTPHWKVCKGSCGGAHVVLYSCRSTSLKLELWTVALEILHQFVAPYPHPNIVQFLGVVTPPEEVQTDSPLPSECIIIEYLPVSLFDVLHRDHISLMWWCACVALEILHQFVAPYPHPNIVQFLGVVTPPEEVQNDSPLPSECIVIEYLPVSLFDVLHRDHISLSRREIALIAIQILRGLLFLHRKGQSLGVCLTSKKVMLDGSNCVKLRRFGLELVLRSGKAPSQLSSAILKTIYEMTPEHRSAARSLTGCSSVTSPGSFSPPRSRSQNSRCSPQPGTPATSVPSDSEFTTIPQDLFAFGVLLLEMCTGEKPTN</sequence>
<evidence type="ECO:0000256" key="3">
    <source>
        <dbReference type="SAM" id="MobiDB-lite"/>
    </source>
</evidence>
<dbReference type="PANTHER" id="PTHR44329">
    <property type="entry name" value="SERINE/THREONINE-PROTEIN KINASE TNNI3K-RELATED"/>
    <property type="match status" value="1"/>
</dbReference>
<keyword evidence="1" id="KW-0547">Nucleotide-binding</keyword>
<organism evidence="5 6">
    <name type="scientific">Phytophthora palmivora</name>
    <dbReference type="NCBI Taxonomy" id="4796"/>
    <lineage>
        <taxon>Eukaryota</taxon>
        <taxon>Sar</taxon>
        <taxon>Stramenopiles</taxon>
        <taxon>Oomycota</taxon>
        <taxon>Peronosporomycetes</taxon>
        <taxon>Peronosporales</taxon>
        <taxon>Peronosporaceae</taxon>
        <taxon>Phytophthora</taxon>
    </lineage>
</organism>
<accession>A0A2P4XS51</accession>
<gene>
    <name evidence="5" type="ORF">PHPALM_15440</name>
</gene>
<keyword evidence="5" id="KW-0723">Serine/threonine-protein kinase</keyword>
<dbReference type="AlphaFoldDB" id="A0A2P4XS51"/>
<dbReference type="GO" id="GO:0004674">
    <property type="term" value="F:protein serine/threonine kinase activity"/>
    <property type="evidence" value="ECO:0007669"/>
    <property type="project" value="UniProtKB-KW"/>
</dbReference>
<dbReference type="Pfam" id="PF07714">
    <property type="entry name" value="PK_Tyr_Ser-Thr"/>
    <property type="match status" value="1"/>
</dbReference>
<evidence type="ECO:0000313" key="5">
    <source>
        <dbReference type="EMBL" id="POM68405.1"/>
    </source>
</evidence>
<dbReference type="InterPro" id="IPR000719">
    <property type="entry name" value="Prot_kinase_dom"/>
</dbReference>
<dbReference type="SUPFAM" id="SSF56112">
    <property type="entry name" value="Protein kinase-like (PK-like)"/>
    <property type="match status" value="2"/>
</dbReference>
<dbReference type="InterPro" id="IPR011009">
    <property type="entry name" value="Kinase-like_dom_sf"/>
</dbReference>
<keyword evidence="2" id="KW-0067">ATP-binding</keyword>
<feature type="region of interest" description="Disordered" evidence="3">
    <location>
        <begin position="274"/>
        <end position="316"/>
    </location>
</feature>
<feature type="non-terminal residue" evidence="5">
    <location>
        <position position="342"/>
    </location>
</feature>
<evidence type="ECO:0000256" key="1">
    <source>
        <dbReference type="ARBA" id="ARBA00022741"/>
    </source>
</evidence>
<dbReference type="EMBL" id="NCKW01008224">
    <property type="protein sequence ID" value="POM68405.1"/>
    <property type="molecule type" value="Genomic_DNA"/>
</dbReference>
<name>A0A2P4XS51_9STRA</name>
<dbReference type="Gene3D" id="1.10.510.10">
    <property type="entry name" value="Transferase(Phosphotransferase) domain 1"/>
    <property type="match status" value="1"/>
</dbReference>
<dbReference type="GO" id="GO:0005524">
    <property type="term" value="F:ATP binding"/>
    <property type="evidence" value="ECO:0007669"/>
    <property type="project" value="UniProtKB-KW"/>
</dbReference>
<comment type="caution">
    <text evidence="5">The sequence shown here is derived from an EMBL/GenBank/DDBJ whole genome shotgun (WGS) entry which is preliminary data.</text>
</comment>
<keyword evidence="5" id="KW-0418">Kinase</keyword>
<feature type="domain" description="Protein kinase" evidence="4">
    <location>
        <begin position="33"/>
        <end position="342"/>
    </location>
</feature>
<protein>
    <submittedName>
        <fullName evidence="5">Serine/threonine protein kinase</fullName>
    </submittedName>
</protein>
<evidence type="ECO:0000256" key="2">
    <source>
        <dbReference type="ARBA" id="ARBA00022840"/>
    </source>
</evidence>
<dbReference type="InterPro" id="IPR051681">
    <property type="entry name" value="Ser/Thr_Kinases-Pseudokinases"/>
</dbReference>
<keyword evidence="6" id="KW-1185">Reference proteome</keyword>
<dbReference type="Proteomes" id="UP000237271">
    <property type="component" value="Unassembled WGS sequence"/>
</dbReference>
<dbReference type="OrthoDB" id="73037at2759"/>
<evidence type="ECO:0000259" key="4">
    <source>
        <dbReference type="PROSITE" id="PS50011"/>
    </source>
</evidence>
<dbReference type="PANTHER" id="PTHR44329:SF298">
    <property type="entry name" value="MIXED LINEAGE KINASE DOMAIN-LIKE PROTEIN"/>
    <property type="match status" value="1"/>
</dbReference>
<proteinExistence type="predicted"/>
<feature type="compositionally biased region" description="Polar residues" evidence="3">
    <location>
        <begin position="296"/>
        <end position="316"/>
    </location>
</feature>
<evidence type="ECO:0000313" key="6">
    <source>
        <dbReference type="Proteomes" id="UP000237271"/>
    </source>
</evidence>